<evidence type="ECO:0000313" key="1">
    <source>
        <dbReference type="EMBL" id="MCY9595070.1"/>
    </source>
</evidence>
<dbReference type="GeneID" id="95375092"/>
<gene>
    <name evidence="1" type="ORF">M5X16_04675</name>
    <name evidence="2" type="ORF">PC41400_09760</name>
</gene>
<protein>
    <submittedName>
        <fullName evidence="2">Uncharacterized protein</fullName>
    </submittedName>
</protein>
<organism evidence="2 3">
    <name type="scientific">Paenibacillus chitinolyticus</name>
    <dbReference type="NCBI Taxonomy" id="79263"/>
    <lineage>
        <taxon>Bacteria</taxon>
        <taxon>Bacillati</taxon>
        <taxon>Bacillota</taxon>
        <taxon>Bacilli</taxon>
        <taxon>Bacillales</taxon>
        <taxon>Paenibacillaceae</taxon>
        <taxon>Paenibacillus</taxon>
    </lineage>
</organism>
<name>A0A410WU73_9BACL</name>
<evidence type="ECO:0000313" key="3">
    <source>
        <dbReference type="Proteomes" id="UP000288943"/>
    </source>
</evidence>
<accession>A0A410WU73</accession>
<dbReference type="KEGG" id="pchi:PC41400_09760"/>
<reference evidence="1 4" key="2">
    <citation type="submission" date="2022-05" db="EMBL/GenBank/DDBJ databases">
        <title>Genome Sequencing of Bee-Associated Microbes.</title>
        <authorList>
            <person name="Dunlap C."/>
        </authorList>
    </citation>
    <scope>NUCLEOTIDE SEQUENCE [LARGE SCALE GENOMIC DNA]</scope>
    <source>
        <strain evidence="1 4">NRRL B-23120</strain>
    </source>
</reference>
<evidence type="ECO:0000313" key="2">
    <source>
        <dbReference type="EMBL" id="QAV17935.1"/>
    </source>
</evidence>
<sequence>MAGKSGKGKGGKKIESSGRVQYTMRIVESSTCAVCKQQCARGLRYLERMSQPGALGKGVPCILTRRKLT</sequence>
<dbReference type="AlphaFoldDB" id="A0A410WU73"/>
<dbReference type="Proteomes" id="UP000288943">
    <property type="component" value="Chromosome"/>
</dbReference>
<dbReference type="EMBL" id="CP026520">
    <property type="protein sequence ID" value="QAV17935.1"/>
    <property type="molecule type" value="Genomic_DNA"/>
</dbReference>
<proteinExistence type="predicted"/>
<dbReference type="Proteomes" id="UP001527202">
    <property type="component" value="Unassembled WGS sequence"/>
</dbReference>
<keyword evidence="4" id="KW-1185">Reference proteome</keyword>
<evidence type="ECO:0000313" key="4">
    <source>
        <dbReference type="Proteomes" id="UP001527202"/>
    </source>
</evidence>
<reference evidence="2 3" key="1">
    <citation type="submission" date="2018-01" db="EMBL/GenBank/DDBJ databases">
        <title>The whole genome sequencing and assembly of Paenibacillus chitinolyticus KCCM 41400 strain.</title>
        <authorList>
            <person name="Kim J.-Y."/>
            <person name="Park M.-K."/>
            <person name="Lee Y.-J."/>
            <person name="Yi H."/>
            <person name="Bahn Y.-S."/>
            <person name="Kim J.F."/>
            <person name="Lee D.-W."/>
        </authorList>
    </citation>
    <scope>NUCLEOTIDE SEQUENCE [LARGE SCALE GENOMIC DNA]</scope>
    <source>
        <strain evidence="2 3">KCCM 41400</strain>
    </source>
</reference>
<dbReference type="EMBL" id="JAMDMJ010000004">
    <property type="protein sequence ID" value="MCY9595070.1"/>
    <property type="molecule type" value="Genomic_DNA"/>
</dbReference>
<dbReference type="RefSeq" id="WP_042230922.1">
    <property type="nucleotide sequence ID" value="NZ_CP026520.1"/>
</dbReference>
<dbReference type="OrthoDB" id="2382331at2"/>